<feature type="domain" description="Glycosyltransferase subfamily 4-like N-terminal" evidence="4">
    <location>
        <begin position="17"/>
        <end position="183"/>
    </location>
</feature>
<evidence type="ECO:0000256" key="2">
    <source>
        <dbReference type="ARBA" id="ARBA00022679"/>
    </source>
</evidence>
<dbReference type="RefSeq" id="WP_380098058.1">
    <property type="nucleotide sequence ID" value="NZ_JBHRYD010000014.1"/>
</dbReference>
<proteinExistence type="predicted"/>
<dbReference type="Pfam" id="PF00534">
    <property type="entry name" value="Glycos_transf_1"/>
    <property type="match status" value="1"/>
</dbReference>
<comment type="caution">
    <text evidence="5">The sequence shown here is derived from an EMBL/GenBank/DDBJ whole genome shotgun (WGS) entry which is preliminary data.</text>
</comment>
<evidence type="ECO:0000259" key="3">
    <source>
        <dbReference type="Pfam" id="PF00534"/>
    </source>
</evidence>
<dbReference type="SUPFAM" id="SSF53756">
    <property type="entry name" value="UDP-Glycosyltransferase/glycogen phosphorylase"/>
    <property type="match status" value="1"/>
</dbReference>
<dbReference type="CDD" id="cd03801">
    <property type="entry name" value="GT4_PimA-like"/>
    <property type="match status" value="1"/>
</dbReference>
<dbReference type="GO" id="GO:0016757">
    <property type="term" value="F:glycosyltransferase activity"/>
    <property type="evidence" value="ECO:0007669"/>
    <property type="project" value="UniProtKB-KW"/>
</dbReference>
<dbReference type="PANTHER" id="PTHR12526">
    <property type="entry name" value="GLYCOSYLTRANSFERASE"/>
    <property type="match status" value="1"/>
</dbReference>
<dbReference type="Proteomes" id="UP001595613">
    <property type="component" value="Unassembled WGS sequence"/>
</dbReference>
<protein>
    <submittedName>
        <fullName evidence="5">Glycosyltransferase family 4 protein</fullName>
        <ecNumber evidence="5">2.4.-.-</ecNumber>
    </submittedName>
</protein>
<evidence type="ECO:0000313" key="6">
    <source>
        <dbReference type="Proteomes" id="UP001595613"/>
    </source>
</evidence>
<keyword evidence="2 5" id="KW-0808">Transferase</keyword>
<evidence type="ECO:0000313" key="5">
    <source>
        <dbReference type="EMBL" id="MFC3706027.1"/>
    </source>
</evidence>
<organism evidence="5 6">
    <name type="scientific">Devosia honganensis</name>
    <dbReference type="NCBI Taxonomy" id="1610527"/>
    <lineage>
        <taxon>Bacteria</taxon>
        <taxon>Pseudomonadati</taxon>
        <taxon>Pseudomonadota</taxon>
        <taxon>Alphaproteobacteria</taxon>
        <taxon>Hyphomicrobiales</taxon>
        <taxon>Devosiaceae</taxon>
        <taxon>Devosia</taxon>
    </lineage>
</organism>
<dbReference type="Gene3D" id="3.40.50.2000">
    <property type="entry name" value="Glycogen Phosphorylase B"/>
    <property type="match status" value="2"/>
</dbReference>
<dbReference type="EMBL" id="JBHRYD010000014">
    <property type="protein sequence ID" value="MFC3706027.1"/>
    <property type="molecule type" value="Genomic_DNA"/>
</dbReference>
<evidence type="ECO:0000256" key="1">
    <source>
        <dbReference type="ARBA" id="ARBA00022676"/>
    </source>
</evidence>
<keyword evidence="6" id="KW-1185">Reference proteome</keyword>
<dbReference type="EC" id="2.4.-.-" evidence="5"/>
<gene>
    <name evidence="5" type="ORF">ACFOOL_14840</name>
</gene>
<dbReference type="InterPro" id="IPR028098">
    <property type="entry name" value="Glyco_trans_4-like_N"/>
</dbReference>
<evidence type="ECO:0000259" key="4">
    <source>
        <dbReference type="Pfam" id="PF13579"/>
    </source>
</evidence>
<accession>A0ABV7X485</accession>
<dbReference type="PANTHER" id="PTHR12526:SF510">
    <property type="entry name" value="D-INOSITOL 3-PHOSPHATE GLYCOSYLTRANSFERASE"/>
    <property type="match status" value="1"/>
</dbReference>
<dbReference type="InterPro" id="IPR001296">
    <property type="entry name" value="Glyco_trans_1"/>
</dbReference>
<dbReference type="Pfam" id="PF13579">
    <property type="entry name" value="Glyco_trans_4_4"/>
    <property type="match status" value="1"/>
</dbReference>
<feature type="domain" description="Glycosyl transferase family 1" evidence="3">
    <location>
        <begin position="186"/>
        <end position="342"/>
    </location>
</feature>
<keyword evidence="1 5" id="KW-0328">Glycosyltransferase</keyword>
<sequence>MTGRKLRILQVLRAPVGGLFRHVADLTRALERRGHELGIVVDTLANDAQTETLLAALEPHAALGIHRRPMPRLFGPGDLVTPFSVGRLARRLDIDILHGHGAKGGFYARLAPFIPRRTRIFYTPHGGVLHYPAASASGRVFHRIEKALMRRTAAIIFESAYARQTYEALIGAPACPTSIVHNGLNDEEFEPVPPQEEAADFVFVGELRDLKGIFPLVEALALTTGPGGRPASLVMAGEGPERARLESRIVELGLDGRVRLVGSQPARTVFPMGRCAVVPSLAESLPYVVLEAAAARLPLIATKVGGIPEIFGPTAAELVPAGDAAALAGAMRGFLADPQAADAAMRQRLAHVRTGFSVAAMTDAIEALYQADAANPSA</sequence>
<reference evidence="6" key="1">
    <citation type="journal article" date="2019" name="Int. J. Syst. Evol. Microbiol.">
        <title>The Global Catalogue of Microorganisms (GCM) 10K type strain sequencing project: providing services to taxonomists for standard genome sequencing and annotation.</title>
        <authorList>
            <consortium name="The Broad Institute Genomics Platform"/>
            <consortium name="The Broad Institute Genome Sequencing Center for Infectious Disease"/>
            <person name="Wu L."/>
            <person name="Ma J."/>
        </authorList>
    </citation>
    <scope>NUCLEOTIDE SEQUENCE [LARGE SCALE GENOMIC DNA]</scope>
    <source>
        <strain evidence="6">KCTC 42281</strain>
    </source>
</reference>
<name>A0ABV7X485_9HYPH</name>